<dbReference type="EMBL" id="CAKKLH010000083">
    <property type="protein sequence ID" value="CAH0102492.1"/>
    <property type="molecule type" value="Genomic_DNA"/>
</dbReference>
<keyword evidence="4" id="KW-0732">Signal</keyword>
<dbReference type="Proteomes" id="UP000789390">
    <property type="component" value="Unassembled WGS sequence"/>
</dbReference>
<feature type="region of interest" description="Disordered" evidence="3">
    <location>
        <begin position="25"/>
        <end position="47"/>
    </location>
</feature>
<protein>
    <submittedName>
        <fullName evidence="5">Uncharacterized protein</fullName>
    </submittedName>
</protein>
<dbReference type="InterPro" id="IPR000618">
    <property type="entry name" value="Insect_cuticle"/>
</dbReference>
<comment type="caution">
    <text evidence="5">The sequence shown here is derived from an EMBL/GenBank/DDBJ whole genome shotgun (WGS) entry which is preliminary data.</text>
</comment>
<feature type="compositionally biased region" description="Polar residues" evidence="3">
    <location>
        <begin position="33"/>
        <end position="47"/>
    </location>
</feature>
<feature type="chain" id="PRO_5035300123" evidence="4">
    <location>
        <begin position="17"/>
        <end position="206"/>
    </location>
</feature>
<dbReference type="InterPro" id="IPR050468">
    <property type="entry name" value="Cuticle_Struct_Prot"/>
</dbReference>
<dbReference type="Pfam" id="PF00379">
    <property type="entry name" value="Chitin_bind_4"/>
    <property type="match status" value="1"/>
</dbReference>
<sequence length="206" mass="21463">MKFFFVFTLCVVAVSTSPLGTISEIPESGPVAETSNTNSENVPEIPSTTTQIPILRQQLLIENGSFINNFETGHGIVVDESGNQKQIGELSGTVSSGRFSFTNPDGTVITVSWIADERGFQATGDHLPTPPPMPEHVVKMLADMEAALDAISIVPETPSESAPVVEDSLAVSAPVESAPVESAPAVEDSSAASAPVESAPVEDSAV</sequence>
<organism evidence="5 6">
    <name type="scientific">Daphnia galeata</name>
    <dbReference type="NCBI Taxonomy" id="27404"/>
    <lineage>
        <taxon>Eukaryota</taxon>
        <taxon>Metazoa</taxon>
        <taxon>Ecdysozoa</taxon>
        <taxon>Arthropoda</taxon>
        <taxon>Crustacea</taxon>
        <taxon>Branchiopoda</taxon>
        <taxon>Diplostraca</taxon>
        <taxon>Cladocera</taxon>
        <taxon>Anomopoda</taxon>
        <taxon>Daphniidae</taxon>
        <taxon>Daphnia</taxon>
    </lineage>
</organism>
<dbReference type="PANTHER" id="PTHR10380:SF173">
    <property type="entry name" value="CUTICULAR PROTEIN 47EF, ISOFORM C-RELATED"/>
    <property type="match status" value="1"/>
</dbReference>
<feature type="compositionally biased region" description="Low complexity" evidence="3">
    <location>
        <begin position="180"/>
        <end position="206"/>
    </location>
</feature>
<evidence type="ECO:0000313" key="6">
    <source>
        <dbReference type="Proteomes" id="UP000789390"/>
    </source>
</evidence>
<evidence type="ECO:0000256" key="1">
    <source>
        <dbReference type="ARBA" id="ARBA00022460"/>
    </source>
</evidence>
<keyword evidence="1 2" id="KW-0193">Cuticle</keyword>
<feature type="signal peptide" evidence="4">
    <location>
        <begin position="1"/>
        <end position="16"/>
    </location>
</feature>
<dbReference type="PANTHER" id="PTHR10380">
    <property type="entry name" value="CUTICLE PROTEIN"/>
    <property type="match status" value="1"/>
</dbReference>
<evidence type="ECO:0000256" key="3">
    <source>
        <dbReference type="SAM" id="MobiDB-lite"/>
    </source>
</evidence>
<evidence type="ECO:0000256" key="2">
    <source>
        <dbReference type="PROSITE-ProRule" id="PRU00497"/>
    </source>
</evidence>
<dbReference type="GO" id="GO:0008010">
    <property type="term" value="F:structural constituent of chitin-based larval cuticle"/>
    <property type="evidence" value="ECO:0007669"/>
    <property type="project" value="TreeGrafter"/>
</dbReference>
<dbReference type="OrthoDB" id="6340372at2759"/>
<dbReference type="GO" id="GO:0062129">
    <property type="term" value="C:chitin-based extracellular matrix"/>
    <property type="evidence" value="ECO:0007669"/>
    <property type="project" value="TreeGrafter"/>
</dbReference>
<name>A0A8J2W2L3_9CRUS</name>
<proteinExistence type="predicted"/>
<keyword evidence="6" id="KW-1185">Reference proteome</keyword>
<dbReference type="PROSITE" id="PS51155">
    <property type="entry name" value="CHIT_BIND_RR_2"/>
    <property type="match status" value="1"/>
</dbReference>
<reference evidence="5" key="1">
    <citation type="submission" date="2021-11" db="EMBL/GenBank/DDBJ databases">
        <authorList>
            <person name="Schell T."/>
        </authorList>
    </citation>
    <scope>NUCLEOTIDE SEQUENCE</scope>
    <source>
        <strain evidence="5">M5</strain>
    </source>
</reference>
<accession>A0A8J2W2L3</accession>
<evidence type="ECO:0000313" key="5">
    <source>
        <dbReference type="EMBL" id="CAH0102492.1"/>
    </source>
</evidence>
<feature type="region of interest" description="Disordered" evidence="3">
    <location>
        <begin position="159"/>
        <end position="206"/>
    </location>
</feature>
<dbReference type="AlphaFoldDB" id="A0A8J2W2L3"/>
<gene>
    <name evidence="5" type="ORF">DGAL_LOCUS4901</name>
</gene>
<evidence type="ECO:0000256" key="4">
    <source>
        <dbReference type="SAM" id="SignalP"/>
    </source>
</evidence>